<dbReference type="AlphaFoldDB" id="A0A1M7CYV3"/>
<dbReference type="PANTHER" id="PTHR34129">
    <property type="entry name" value="BLR1139 PROTEIN"/>
    <property type="match status" value="1"/>
</dbReference>
<gene>
    <name evidence="2" type="ORF">SAMN05444398_10542</name>
</gene>
<feature type="region of interest" description="Disordered" evidence="1">
    <location>
        <begin position="1"/>
        <end position="25"/>
    </location>
</feature>
<evidence type="ECO:0000313" key="2">
    <source>
        <dbReference type="EMBL" id="SHL72408.1"/>
    </source>
</evidence>
<accession>A0A1M7CYV3</accession>
<sequence length="149" mass="16260">MPDGGQSAPLFRAFPPPRPRRGGLTLDRSAAAGHHLPMLIYKIFRADEWQALREAGTSTGAPVDLSDGYIHFSTAEQAPETAAKHFAGEDGLMLLAVETDRLGDALKWEPSRGGALFPHLYRELQLEDVHWAQPLPLDNGAHRFPAGLS</sequence>
<evidence type="ECO:0000313" key="3">
    <source>
        <dbReference type="Proteomes" id="UP000183974"/>
    </source>
</evidence>
<organism evidence="2 3">
    <name type="scientific">Roseovarius pacificus</name>
    <dbReference type="NCBI Taxonomy" id="337701"/>
    <lineage>
        <taxon>Bacteria</taxon>
        <taxon>Pseudomonadati</taxon>
        <taxon>Pseudomonadota</taxon>
        <taxon>Alphaproteobacteria</taxon>
        <taxon>Rhodobacterales</taxon>
        <taxon>Roseobacteraceae</taxon>
        <taxon>Roseovarius</taxon>
    </lineage>
</organism>
<keyword evidence="3" id="KW-1185">Reference proteome</keyword>
<dbReference type="EMBL" id="FRBR01000005">
    <property type="protein sequence ID" value="SHL72408.1"/>
    <property type="molecule type" value="Genomic_DNA"/>
</dbReference>
<dbReference type="Pfam" id="PF06108">
    <property type="entry name" value="DUF952"/>
    <property type="match status" value="1"/>
</dbReference>
<dbReference type="PANTHER" id="PTHR34129:SF1">
    <property type="entry name" value="DUF952 DOMAIN-CONTAINING PROTEIN"/>
    <property type="match status" value="1"/>
</dbReference>
<reference evidence="2 3" key="1">
    <citation type="submission" date="2016-11" db="EMBL/GenBank/DDBJ databases">
        <authorList>
            <person name="Jaros S."/>
            <person name="Januszkiewicz K."/>
            <person name="Wedrychowicz H."/>
        </authorList>
    </citation>
    <scope>NUCLEOTIDE SEQUENCE [LARGE SCALE GENOMIC DNA]</scope>
    <source>
        <strain evidence="2 3">DSM 29589</strain>
    </source>
</reference>
<protein>
    <submittedName>
        <fullName evidence="2">Uncharacterized conserved protein, DUF952 family</fullName>
    </submittedName>
</protein>
<dbReference type="STRING" id="337701.SAMN05444398_10542"/>
<dbReference type="SUPFAM" id="SSF56399">
    <property type="entry name" value="ADP-ribosylation"/>
    <property type="match status" value="1"/>
</dbReference>
<name>A0A1M7CYV3_9RHOB</name>
<dbReference type="Proteomes" id="UP000183974">
    <property type="component" value="Unassembled WGS sequence"/>
</dbReference>
<proteinExistence type="predicted"/>
<dbReference type="Gene3D" id="3.20.170.20">
    <property type="entry name" value="Protein of unknown function DUF952"/>
    <property type="match status" value="1"/>
</dbReference>
<evidence type="ECO:0000256" key="1">
    <source>
        <dbReference type="SAM" id="MobiDB-lite"/>
    </source>
</evidence>
<dbReference type="InterPro" id="IPR009297">
    <property type="entry name" value="DUF952"/>
</dbReference>